<dbReference type="GeneID" id="93311673"/>
<sequence>MLVYNVFGRYLGILRKNECWLVFRVDLTERKYSRIYDVVIPDDLAEDEIAGWLDDIFHEAATERHPDVKRIE</sequence>
<dbReference type="RefSeq" id="WP_015366962.1">
    <property type="nucleotide sequence ID" value="NC_015663.1"/>
</dbReference>
<dbReference type="Proteomes" id="UP000008881">
    <property type="component" value="Chromosome"/>
</dbReference>
<evidence type="ECO:0000259" key="1">
    <source>
        <dbReference type="Pfam" id="PF24697"/>
    </source>
</evidence>
<keyword evidence="3" id="KW-1185">Reference proteome</keyword>
<dbReference type="OrthoDB" id="8758505at2"/>
<gene>
    <name evidence="2" type="ordered locus">EAE_17395</name>
</gene>
<reference evidence="2 3" key="1">
    <citation type="journal article" date="2012" name="J. Bacteriol.">
        <title>Complete genome sequence of Enterobacter aerogenes KCTC 2190.</title>
        <authorList>
            <person name="Shin S.H."/>
            <person name="Kim S."/>
            <person name="Kim J.Y."/>
            <person name="Lee S."/>
            <person name="Um Y."/>
            <person name="Oh M.K."/>
            <person name="Kim Y.R."/>
            <person name="Lee J."/>
            <person name="Yang K.S."/>
        </authorList>
    </citation>
    <scope>NUCLEOTIDE SEQUENCE [LARGE SCALE GENOMIC DNA]</scope>
    <source>
        <strain evidence="2 3">KCTC 2190</strain>
    </source>
</reference>
<organism evidence="2 3">
    <name type="scientific">Klebsiella aerogenes (strain ATCC 13048 / DSM 30053 / CCUG 1429 / JCM 1235 / KCTC 2190 / NBRC 13534 / NCIMB 10102 / NCTC 10006 / CDC 819-56)</name>
    <name type="common">Enterobacter aerogenes</name>
    <dbReference type="NCBI Taxonomy" id="1028307"/>
    <lineage>
        <taxon>Bacteria</taxon>
        <taxon>Pseudomonadati</taxon>
        <taxon>Pseudomonadota</taxon>
        <taxon>Gammaproteobacteria</taxon>
        <taxon>Enterobacterales</taxon>
        <taxon>Enterobacteriaceae</taxon>
        <taxon>Klebsiella/Raoultella group</taxon>
        <taxon>Klebsiella</taxon>
    </lineage>
</organism>
<proteinExistence type="predicted"/>
<dbReference type="AlphaFoldDB" id="A0A0H3FRV8"/>
<dbReference type="HOGENOM" id="CLU_184537_0_0_6"/>
<dbReference type="EMBL" id="CP002824">
    <property type="protein sequence ID" value="AEG98390.1"/>
    <property type="molecule type" value="Genomic_DNA"/>
</dbReference>
<protein>
    <recommendedName>
        <fullName evidence="1">DUF7661 domain-containing protein</fullName>
    </recommendedName>
</protein>
<dbReference type="PATRIC" id="fig|1028307.3.peg.3476"/>
<dbReference type="eggNOG" id="ENOG50331S8">
    <property type="taxonomic scope" value="Bacteria"/>
</dbReference>
<dbReference type="Pfam" id="PF24697">
    <property type="entry name" value="DUF7661"/>
    <property type="match status" value="1"/>
</dbReference>
<feature type="domain" description="DUF7661" evidence="1">
    <location>
        <begin position="1"/>
        <end position="72"/>
    </location>
</feature>
<evidence type="ECO:0000313" key="2">
    <source>
        <dbReference type="EMBL" id="AEG98390.1"/>
    </source>
</evidence>
<accession>A0A0H3FRV8</accession>
<evidence type="ECO:0000313" key="3">
    <source>
        <dbReference type="Proteomes" id="UP000008881"/>
    </source>
</evidence>
<dbReference type="InterPro" id="IPR056078">
    <property type="entry name" value="DUF7661"/>
</dbReference>
<name>A0A0H3FRV8_KLEAK</name>
<dbReference type="KEGG" id="eae:EAE_17395"/>